<proteinExistence type="predicted"/>
<evidence type="ECO:0000313" key="3">
    <source>
        <dbReference type="Proteomes" id="UP000032160"/>
    </source>
</evidence>
<organism evidence="2 3">
    <name type="scientific">Candidatus Phaeomarinibacter ectocarpi</name>
    <dbReference type="NCBI Taxonomy" id="1458461"/>
    <lineage>
        <taxon>Bacteria</taxon>
        <taxon>Pseudomonadati</taxon>
        <taxon>Pseudomonadota</taxon>
        <taxon>Alphaproteobacteria</taxon>
        <taxon>Hyphomicrobiales</taxon>
        <taxon>Parvibaculaceae</taxon>
        <taxon>Candidatus Phaeomarinibacter</taxon>
    </lineage>
</organism>
<reference evidence="2 3" key="1">
    <citation type="journal article" date="2014" name="Front. Genet.">
        <title>Genome and metabolic network of "Candidatus Phaeomarinobacter ectocarpi" Ec32, a new candidate genus of Alphaproteobacteria frequently associated with brown algae.</title>
        <authorList>
            <person name="Dittami S.M."/>
            <person name="Barbeyron T."/>
            <person name="Boyen C."/>
            <person name="Cambefort J."/>
            <person name="Collet G."/>
            <person name="Delage L."/>
            <person name="Gobet A."/>
            <person name="Groisillier A."/>
            <person name="Leblanc C."/>
            <person name="Michel G."/>
            <person name="Scornet D."/>
            <person name="Siegel A."/>
            <person name="Tapia J.E."/>
            <person name="Tonon T."/>
        </authorList>
    </citation>
    <scope>NUCLEOTIDE SEQUENCE [LARGE SCALE GENOMIC DNA]</scope>
    <source>
        <strain evidence="2 3">Ec32</strain>
    </source>
</reference>
<dbReference type="Proteomes" id="UP000032160">
    <property type="component" value="Chromosome I"/>
</dbReference>
<gene>
    <name evidence="2" type="ORF">BN1012_Phect211</name>
</gene>
<dbReference type="AlphaFoldDB" id="X5MKB7"/>
<keyword evidence="3" id="KW-1185">Reference proteome</keyword>
<evidence type="ECO:0008006" key="4">
    <source>
        <dbReference type="Google" id="ProtNLM"/>
    </source>
</evidence>
<keyword evidence="1" id="KW-0732">Signal</keyword>
<dbReference type="EMBL" id="HG966617">
    <property type="protein sequence ID" value="CDO58425.1"/>
    <property type="molecule type" value="Genomic_DNA"/>
</dbReference>
<name>X5MKB7_9HYPH</name>
<feature type="signal peptide" evidence="1">
    <location>
        <begin position="1"/>
        <end position="47"/>
    </location>
</feature>
<dbReference type="PATRIC" id="fig|1458461.3.peg.211"/>
<accession>X5MKB7</accession>
<dbReference type="STRING" id="1458461.BN1012_Phect211"/>
<dbReference type="KEGG" id="pect:BN1012_Phect211"/>
<dbReference type="HOGENOM" id="CLU_049139_0_0_5"/>
<protein>
    <recommendedName>
        <fullName evidence="4">Alpha-amylase</fullName>
    </recommendedName>
</protein>
<sequence length="387" mass="41828">MAALGILYFSGPFPMTLLFSAGRNGLLAATCVAALAFAVPASAPAFAHDGIDHSKPAEIRADSHAPIGVMGDHMHKEGEIMFSYRYKRMDMSDVRDGTDDLSNAEVLATPNRFFGNPGQPPRLRIIPTEMVMDMHMLGAMYAPNDYLTLMVMGMYMKKEMDHITFNPAGTTQIGGFTTVTEGFGDTRISGLVRILDQNNSKVHLNIGVSLPTGSIKEEDTILTPLGTTANVRLPYPMQLGSGTVDILPGVTYSDRTGDISWGAQAMATLRSGRNSEDYKLGNIAEATTWAAYQFAPWISTSVRLKAESIGKVSGQDARIMGPVQTADPSNIGGRFLEAGLGVNLVGQDGFIRGHRLAIEASMPVVQDLNGPQMKRDWTLTAGWQYAF</sequence>
<evidence type="ECO:0000256" key="1">
    <source>
        <dbReference type="SAM" id="SignalP"/>
    </source>
</evidence>
<feature type="chain" id="PRO_5004959555" description="Alpha-amylase" evidence="1">
    <location>
        <begin position="48"/>
        <end position="387"/>
    </location>
</feature>
<evidence type="ECO:0000313" key="2">
    <source>
        <dbReference type="EMBL" id="CDO58425.1"/>
    </source>
</evidence>